<accession>A0A9X4XR87</accession>
<evidence type="ECO:0000313" key="2">
    <source>
        <dbReference type="EMBL" id="MTW19357.1"/>
    </source>
</evidence>
<proteinExistence type="predicted"/>
<reference evidence="2 3" key="1">
    <citation type="submission" date="2019-11" db="EMBL/GenBank/DDBJ databases">
        <title>Whole-genome sequence of Rhodoplanes serenus DSM 18633, type strain.</title>
        <authorList>
            <person name="Kyndt J.A."/>
            <person name="Meyer T.E."/>
        </authorList>
    </citation>
    <scope>NUCLEOTIDE SEQUENCE [LARGE SCALE GENOMIC DNA]</scope>
    <source>
        <strain evidence="2 3">DSM 18633</strain>
    </source>
</reference>
<evidence type="ECO:0000259" key="1">
    <source>
        <dbReference type="Pfam" id="PF07157"/>
    </source>
</evidence>
<dbReference type="EMBL" id="WNKV01000030">
    <property type="protein sequence ID" value="MTW19357.1"/>
    <property type="molecule type" value="Genomic_DNA"/>
</dbReference>
<evidence type="ECO:0000313" key="3">
    <source>
        <dbReference type="Proteomes" id="UP000438991"/>
    </source>
</evidence>
<feature type="domain" description="DNA circulation N-terminal" evidence="1">
    <location>
        <begin position="16"/>
        <end position="101"/>
    </location>
</feature>
<dbReference type="InterPro" id="IPR009826">
    <property type="entry name" value="DNA_circ_N"/>
</dbReference>
<dbReference type="Pfam" id="PF07157">
    <property type="entry name" value="DNA_circ_N"/>
    <property type="match status" value="1"/>
</dbReference>
<gene>
    <name evidence="2" type="ORF">GJ689_24500</name>
</gene>
<protein>
    <recommendedName>
        <fullName evidence="1">DNA circulation N-terminal domain-containing protein</fullName>
    </recommendedName>
</protein>
<dbReference type="AlphaFoldDB" id="A0A9X4XR87"/>
<comment type="caution">
    <text evidence="2">The sequence shown here is derived from an EMBL/GenBank/DDBJ whole genome shotgun (WGS) entry which is preliminary data.</text>
</comment>
<dbReference type="RefSeq" id="WP_155481608.1">
    <property type="nucleotide sequence ID" value="NZ_WNKV01000030.1"/>
</dbReference>
<sequence>MSLLDTALSALSPGLLPGAWRGVPFHVPDIRHEAGRRTIRTLFPGLDDVAIDDLGVHRGVIEIVGLVIGDDYVARAEALRVACETPGPGILLHPWLGEMRVVIAEAASISFSSRELRVARFRVGFFPAPEPSIVASTLAAVMTAVSGLLATASAPITAVVGAAMLPVALWSAARGVARQITTLVSAAAGRQRGAAALSAVLERPLVAVDDAVRAPAGRDSAAALAAALTGLTVPVATLAIGAPAAAIGSAVAAPAETEMFGAGAGARTGAGMLLDLVAEVLGVEADMAAERAVRLAAAAGIVAQAARVIAAIDHESRQEATRWRSRLFAALDRVEADAVTVAADDPQAVVGLGAALAALRAAAARDINEAIGRLPTVVILTPPAPLSAWLVADHVAGDELAAVVPMLIDVTRRNRLRHPGLVPAAPIEVLA</sequence>
<name>A0A9X4XR87_9BRAD</name>
<dbReference type="Proteomes" id="UP000438991">
    <property type="component" value="Unassembled WGS sequence"/>
</dbReference>
<organism evidence="2 3">
    <name type="scientific">Rhodoplanes serenus</name>
    <dbReference type="NCBI Taxonomy" id="200615"/>
    <lineage>
        <taxon>Bacteria</taxon>
        <taxon>Pseudomonadati</taxon>
        <taxon>Pseudomonadota</taxon>
        <taxon>Alphaproteobacteria</taxon>
        <taxon>Hyphomicrobiales</taxon>
        <taxon>Nitrobacteraceae</taxon>
        <taxon>Rhodoplanes</taxon>
    </lineage>
</organism>